<name>A0AA90F8P4_9BACI</name>
<evidence type="ECO:0000313" key="2">
    <source>
        <dbReference type="EMBL" id="MCY9279966.1"/>
    </source>
</evidence>
<proteinExistence type="predicted"/>
<gene>
    <name evidence="2" type="ORF">MOE73_07830</name>
</gene>
<dbReference type="Proteomes" id="UP001066455">
    <property type="component" value="Unassembled WGS sequence"/>
</dbReference>
<organism evidence="2 3">
    <name type="scientific">Bacillus haynesii</name>
    <dbReference type="NCBI Taxonomy" id="1925021"/>
    <lineage>
        <taxon>Bacteria</taxon>
        <taxon>Bacillati</taxon>
        <taxon>Bacillota</taxon>
        <taxon>Bacilli</taxon>
        <taxon>Bacillales</taxon>
        <taxon>Bacillaceae</taxon>
        <taxon>Bacillus</taxon>
    </lineage>
</organism>
<feature type="signal peptide" evidence="1">
    <location>
        <begin position="1"/>
        <end position="19"/>
    </location>
</feature>
<dbReference type="RefSeq" id="WP_242791066.1">
    <property type="nucleotide sequence ID" value="NZ_JAKYKF010000001.1"/>
</dbReference>
<accession>A0AA90F8P4</accession>
<reference evidence="2" key="1">
    <citation type="submission" date="2022-02" db="EMBL/GenBank/DDBJ databases">
        <title>Crop Bioprotection Bacillus Genome Sequencing.</title>
        <authorList>
            <person name="Dunlap C."/>
        </authorList>
    </citation>
    <scope>NUCLEOTIDE SEQUENCE</scope>
    <source>
        <strain evidence="2">T20C14</strain>
    </source>
</reference>
<sequence>MKSKLLLTAAASVAGLSLASAVLMTQTDGMKVAERNVTSAPVQIAERNVTSAPVQIAERNVTSVKTSPIHIGERNVT</sequence>
<feature type="chain" id="PRO_5041726762" description="Phosphatase" evidence="1">
    <location>
        <begin position="20"/>
        <end position="77"/>
    </location>
</feature>
<dbReference type="EMBL" id="JALAXI010000008">
    <property type="protein sequence ID" value="MCY9279966.1"/>
    <property type="molecule type" value="Genomic_DNA"/>
</dbReference>
<evidence type="ECO:0000256" key="1">
    <source>
        <dbReference type="SAM" id="SignalP"/>
    </source>
</evidence>
<evidence type="ECO:0000313" key="3">
    <source>
        <dbReference type="Proteomes" id="UP001066455"/>
    </source>
</evidence>
<dbReference type="AlphaFoldDB" id="A0AA90F8P4"/>
<protein>
    <recommendedName>
        <fullName evidence="4">Phosphatase</fullName>
    </recommendedName>
</protein>
<evidence type="ECO:0008006" key="4">
    <source>
        <dbReference type="Google" id="ProtNLM"/>
    </source>
</evidence>
<keyword evidence="1" id="KW-0732">Signal</keyword>
<comment type="caution">
    <text evidence="2">The sequence shown here is derived from an EMBL/GenBank/DDBJ whole genome shotgun (WGS) entry which is preliminary data.</text>
</comment>